<proteinExistence type="predicted"/>
<accession>A0ABW8CHH5</accession>
<organism evidence="8 9">
    <name type="scientific">Streptomyces fildesensis</name>
    <dbReference type="NCBI Taxonomy" id="375757"/>
    <lineage>
        <taxon>Bacteria</taxon>
        <taxon>Bacillati</taxon>
        <taxon>Actinomycetota</taxon>
        <taxon>Actinomycetes</taxon>
        <taxon>Kitasatosporales</taxon>
        <taxon>Streptomycetaceae</taxon>
        <taxon>Streptomyces</taxon>
    </lineage>
</organism>
<dbReference type="RefSeq" id="WP_399655952.1">
    <property type="nucleotide sequence ID" value="NZ_JBITYG010000011.1"/>
</dbReference>
<feature type="transmembrane region" description="Helical" evidence="6">
    <location>
        <begin position="609"/>
        <end position="629"/>
    </location>
</feature>
<dbReference type="NCBIfam" id="TIGR03057">
    <property type="entry name" value="xxxLxxG_by_4"/>
    <property type="match status" value="3"/>
</dbReference>
<dbReference type="EMBL" id="JBITYG010000011">
    <property type="protein sequence ID" value="MFI9105242.1"/>
    <property type="molecule type" value="Genomic_DNA"/>
</dbReference>
<dbReference type="InterPro" id="IPR013525">
    <property type="entry name" value="ABC2_TM"/>
</dbReference>
<dbReference type="SUPFAM" id="SSF58104">
    <property type="entry name" value="Methyl-accepting chemotaxis protein (MCP) signaling domain"/>
    <property type="match status" value="1"/>
</dbReference>
<evidence type="ECO:0000256" key="6">
    <source>
        <dbReference type="SAM" id="Phobius"/>
    </source>
</evidence>
<dbReference type="Proteomes" id="UP001614394">
    <property type="component" value="Unassembled WGS sequence"/>
</dbReference>
<feature type="domain" description="ABC-2 type transporter transmembrane" evidence="7">
    <location>
        <begin position="447"/>
        <end position="685"/>
    </location>
</feature>
<evidence type="ECO:0000259" key="7">
    <source>
        <dbReference type="Pfam" id="PF12698"/>
    </source>
</evidence>
<dbReference type="InterPro" id="IPR017500">
    <property type="entry name" value="Phage_infect_YhgE_N"/>
</dbReference>
<keyword evidence="9" id="KW-1185">Reference proteome</keyword>
<evidence type="ECO:0000256" key="3">
    <source>
        <dbReference type="ARBA" id="ARBA00022989"/>
    </source>
</evidence>
<dbReference type="InterPro" id="IPR051328">
    <property type="entry name" value="T7SS_ABC-Transporter"/>
</dbReference>
<dbReference type="Pfam" id="PF12698">
    <property type="entry name" value="ABC2_membrane_3"/>
    <property type="match status" value="2"/>
</dbReference>
<keyword evidence="4 6" id="KW-0472">Membrane</keyword>
<evidence type="ECO:0000256" key="1">
    <source>
        <dbReference type="ARBA" id="ARBA00004141"/>
    </source>
</evidence>
<feature type="domain" description="ABC-2 type transporter transmembrane" evidence="7">
    <location>
        <begin position="27"/>
        <end position="153"/>
    </location>
</feature>
<sequence>MRTPKLAALELKKFGRGRLPRAAMAALLLLPLLYGALYLWSFWDPYGRLDKIPVALVNADRGATAGGKKIAAGDELAAKLHDTATFDWQETDSADATKGLENGSYYLTLTIPADFSERIASSSGSHPETGALQVRTNDSNNYIVGQISRSVFSQVRAATSAGASRGFYDRIFVSFADLHDKTQQAAQGASDVAGGAGSAEQGSKELGSGIRKAEQGAGRLAAGLKDAKKGSGDLATGLTTLDSGAGQVASGTQRLVDAVNGASDKIAFVKAHTREIGEVSRVVADGSQAIKDHLDTIAVLAPDAAKASRTAADLVRQQYTKQCAAAPATGDCVALKRAADQAAEAATLAERLNAQVSRPASFDQLATDLGKLHDYAQELAAAAPHLSSDINGAVKDINRLNTGAHQVASGAHTAAGGAHTLDKGIGTLSRGADTLSGGMYQLATGSNRLTTGLTQLSTGSGQLATGLHEGVDKIPDYDAQERDARTAVMADPVQLASQSLHQASNYGEGLAPYFIPLSLWVGAMVGYMLFQPMNRRALAAGAASWRIALAGWLPVAAVGVAQVLALMSVLHWVVGLQMARAAGTIGFLLLAAGCFAAIIQFLGARFGPAGRVLTLAMLMLQLTSAGGTYPVQTSPGFFGAVHPFLPMSYVVEGLRHLITGGDLWPVWRACLVLLAFTGAALALTTLTARAKQVWTVDRLHPELTL</sequence>
<dbReference type="InterPro" id="IPR017501">
    <property type="entry name" value="Phage_infect_YhgE_C"/>
</dbReference>
<keyword evidence="2 6" id="KW-0812">Transmembrane</keyword>
<feature type="transmembrane region" description="Helical" evidence="6">
    <location>
        <begin position="666"/>
        <end position="688"/>
    </location>
</feature>
<dbReference type="Gene3D" id="1.10.287.950">
    <property type="entry name" value="Methyl-accepting chemotaxis protein"/>
    <property type="match status" value="2"/>
</dbReference>
<protein>
    <submittedName>
        <fullName evidence="8">YhgE/Pip family protein</fullName>
    </submittedName>
</protein>
<feature type="region of interest" description="Disordered" evidence="5">
    <location>
        <begin position="186"/>
        <end position="212"/>
    </location>
</feature>
<comment type="subcellular location">
    <subcellularLocation>
        <location evidence="1">Membrane</location>
        <topology evidence="1">Multi-pass membrane protein</topology>
    </subcellularLocation>
</comment>
<feature type="transmembrane region" description="Helical" evidence="6">
    <location>
        <begin position="580"/>
        <end position="602"/>
    </location>
</feature>
<evidence type="ECO:0000313" key="8">
    <source>
        <dbReference type="EMBL" id="MFI9105242.1"/>
    </source>
</evidence>
<dbReference type="NCBIfam" id="TIGR03062">
    <property type="entry name" value="pip_yhgE_Cterm"/>
    <property type="match status" value="1"/>
</dbReference>
<dbReference type="PANTHER" id="PTHR43077:SF5">
    <property type="entry name" value="PHAGE INFECTION PROTEIN"/>
    <property type="match status" value="1"/>
</dbReference>
<comment type="caution">
    <text evidence="8">The sequence shown here is derived from an EMBL/GenBank/DDBJ whole genome shotgun (WGS) entry which is preliminary data.</text>
</comment>
<evidence type="ECO:0000256" key="4">
    <source>
        <dbReference type="ARBA" id="ARBA00023136"/>
    </source>
</evidence>
<dbReference type="InterPro" id="IPR023908">
    <property type="entry name" value="xxxLxxG_rpt"/>
</dbReference>
<evidence type="ECO:0000313" key="9">
    <source>
        <dbReference type="Proteomes" id="UP001614394"/>
    </source>
</evidence>
<evidence type="ECO:0000256" key="5">
    <source>
        <dbReference type="SAM" id="MobiDB-lite"/>
    </source>
</evidence>
<dbReference type="PANTHER" id="PTHR43077">
    <property type="entry name" value="TRANSPORT PERMEASE YVFS-RELATED"/>
    <property type="match status" value="1"/>
</dbReference>
<dbReference type="NCBIfam" id="TIGR03061">
    <property type="entry name" value="pip_yhgE_Nterm"/>
    <property type="match status" value="1"/>
</dbReference>
<evidence type="ECO:0000256" key="2">
    <source>
        <dbReference type="ARBA" id="ARBA00022692"/>
    </source>
</evidence>
<dbReference type="Gene3D" id="3.40.1710.10">
    <property type="entry name" value="abc type-2 transporter like domain"/>
    <property type="match status" value="1"/>
</dbReference>
<feature type="transmembrane region" description="Helical" evidence="6">
    <location>
        <begin position="510"/>
        <end position="530"/>
    </location>
</feature>
<keyword evidence="3 6" id="KW-1133">Transmembrane helix</keyword>
<reference evidence="8 9" key="1">
    <citation type="submission" date="2024-10" db="EMBL/GenBank/DDBJ databases">
        <title>The Natural Products Discovery Center: Release of the First 8490 Sequenced Strains for Exploring Actinobacteria Biosynthetic Diversity.</title>
        <authorList>
            <person name="Kalkreuter E."/>
            <person name="Kautsar S.A."/>
            <person name="Yang D."/>
            <person name="Bader C.D."/>
            <person name="Teijaro C.N."/>
            <person name="Fluegel L."/>
            <person name="Davis C.M."/>
            <person name="Simpson J.R."/>
            <person name="Lauterbach L."/>
            <person name="Steele A.D."/>
            <person name="Gui C."/>
            <person name="Meng S."/>
            <person name="Li G."/>
            <person name="Viehrig K."/>
            <person name="Ye F."/>
            <person name="Su P."/>
            <person name="Kiefer A.F."/>
            <person name="Nichols A."/>
            <person name="Cepeda A.J."/>
            <person name="Yan W."/>
            <person name="Fan B."/>
            <person name="Jiang Y."/>
            <person name="Adhikari A."/>
            <person name="Zheng C.-J."/>
            <person name="Schuster L."/>
            <person name="Cowan T.M."/>
            <person name="Smanski M.J."/>
            <person name="Chevrette M.G."/>
            <person name="De Carvalho L.P.S."/>
            <person name="Shen B."/>
        </authorList>
    </citation>
    <scope>NUCLEOTIDE SEQUENCE [LARGE SCALE GENOMIC DNA]</scope>
    <source>
        <strain evidence="8 9">NPDC053399</strain>
    </source>
</reference>
<gene>
    <name evidence="8" type="ORF">ACIGXA_32505</name>
</gene>
<feature type="transmembrane region" description="Helical" evidence="6">
    <location>
        <begin position="551"/>
        <end position="574"/>
    </location>
</feature>
<feature type="transmembrane region" description="Helical" evidence="6">
    <location>
        <begin position="21"/>
        <end position="43"/>
    </location>
</feature>
<name>A0ABW8CHH5_9ACTN</name>